<dbReference type="InterPro" id="IPR016035">
    <property type="entry name" value="Acyl_Trfase/lysoPLipase"/>
</dbReference>
<dbReference type="SUPFAM" id="SSF52151">
    <property type="entry name" value="FabD/lysophospholipase-like"/>
    <property type="match status" value="1"/>
</dbReference>
<gene>
    <name evidence="1" type="ORF">SB78_03610</name>
</gene>
<dbReference type="Gene3D" id="3.40.1090.10">
    <property type="entry name" value="Cytosolic phospholipase A2 catalytic domain"/>
    <property type="match status" value="1"/>
</dbReference>
<sequence>MRLSEATSRLMIPVTNLNTDGREVEVFDSHNLFGTSGHSDPSLKDVLLATTAAPTYFKAVTNASAIAGILI</sequence>
<accession>A0A0C2QY45</accession>
<protein>
    <submittedName>
        <fullName evidence="1">Uncharacterized protein</fullName>
    </submittedName>
</protein>
<dbReference type="AlphaFoldDB" id="A0A0C2QY45"/>
<proteinExistence type="predicted"/>
<dbReference type="RefSeq" id="WP_052458480.1">
    <property type="nucleotide sequence ID" value="NZ_CP011517.1"/>
</dbReference>
<dbReference type="EMBL" id="CP011517">
    <property type="protein sequence ID" value="KIJ88774.1"/>
    <property type="molecule type" value="Genomic_DNA"/>
</dbReference>
<geneLocation type="plasmid" evidence="1 2">
    <name>pRAS01</name>
</geneLocation>
<reference evidence="1 2" key="1">
    <citation type="journal article" date="2015" name="Genome Announc.">
        <title>Whole-Genome Sequence of 'Candidatus Rickettsia asemboensis' Strain NMRCii, Isolated from Fleas of Western Kenya.</title>
        <authorList>
            <person name="Jima D.D."/>
            <person name="Luce-Fedrow A."/>
            <person name="Yang Y."/>
            <person name="Maina A.N."/>
            <person name="Snesrud E.C."/>
            <person name="Otiang E."/>
            <person name="Njenga K."/>
            <person name="Jarman R.G."/>
            <person name="Richards A.L."/>
            <person name="Hang J."/>
        </authorList>
    </citation>
    <scope>NUCLEOTIDE SEQUENCE [LARGE SCALE GENOMIC DNA]</scope>
    <source>
        <strain evidence="1 2">NMRCii</strain>
        <plasmid evidence="1">pRAS01</plasmid>
    </source>
</reference>
<name>A0A0C2QY45_9RICK</name>
<keyword evidence="2" id="KW-1185">Reference proteome</keyword>
<evidence type="ECO:0000313" key="2">
    <source>
        <dbReference type="Proteomes" id="UP000031952"/>
    </source>
</evidence>
<keyword evidence="1" id="KW-0614">Plasmid</keyword>
<organism evidence="1 2">
    <name type="scientific">Rickettsia asembonensis</name>
    <dbReference type="NCBI Taxonomy" id="1068590"/>
    <lineage>
        <taxon>Bacteria</taxon>
        <taxon>Pseudomonadati</taxon>
        <taxon>Pseudomonadota</taxon>
        <taxon>Alphaproteobacteria</taxon>
        <taxon>Rickettsiales</taxon>
        <taxon>Rickettsiaceae</taxon>
        <taxon>Rickettsieae</taxon>
        <taxon>Rickettsia</taxon>
        <taxon>spotted fever group</taxon>
    </lineage>
</organism>
<dbReference type="Proteomes" id="UP000031952">
    <property type="component" value="Plasmid pRAS01"/>
</dbReference>
<evidence type="ECO:0000313" key="1">
    <source>
        <dbReference type="EMBL" id="KIJ88774.1"/>
    </source>
</evidence>